<evidence type="ECO:0000256" key="4">
    <source>
        <dbReference type="ARBA" id="ARBA00022840"/>
    </source>
</evidence>
<evidence type="ECO:0000259" key="5">
    <source>
        <dbReference type="PROSITE" id="PS50011"/>
    </source>
</evidence>
<dbReference type="SUPFAM" id="SSF56112">
    <property type="entry name" value="Protein kinase-like (PK-like)"/>
    <property type="match status" value="1"/>
</dbReference>
<dbReference type="InterPro" id="IPR000719">
    <property type="entry name" value="Prot_kinase_dom"/>
</dbReference>
<keyword evidence="1" id="KW-0808">Transferase</keyword>
<proteinExistence type="predicted"/>
<name>A0ABW0L2G1_9BURK</name>
<keyword evidence="7" id="KW-1185">Reference proteome</keyword>
<keyword evidence="2" id="KW-0547">Nucleotide-binding</keyword>
<keyword evidence="4" id="KW-0067">ATP-binding</keyword>
<dbReference type="PROSITE" id="PS50011">
    <property type="entry name" value="PROTEIN_KINASE_DOM"/>
    <property type="match status" value="1"/>
</dbReference>
<gene>
    <name evidence="6" type="ORF">ACFPN5_03145</name>
</gene>
<sequence>MVQSGDIVTLAAGHYRLRGQLAASSYGVVWRAECIGFGVGEVALKLVNREQMARAEPSLRERWRACAEREIAFLSQLTPWDARHIVRLLDHGVHDGLPAMALELLDGDLSTHMAAQAGDGRRIGLGQSLAWLAQVNAALAKVHQHGWRYLDLKPANLLLDKASRTLKLADFGTNRSLLDAAAHSYAGTASWQAPEQFFPSAPQAYLTDARTDYFALGAVFFYMVTNGATLRYSGACADAWRAHGLDGAARLREACGGALPPVLCEDEAAHFLRCAGSGDGSGDGNPGAALALLRALLAGQREHRPRHALEISRMIAAAQGGLGFHDLRRAA</sequence>
<evidence type="ECO:0000256" key="1">
    <source>
        <dbReference type="ARBA" id="ARBA00022679"/>
    </source>
</evidence>
<evidence type="ECO:0000256" key="2">
    <source>
        <dbReference type="ARBA" id="ARBA00022741"/>
    </source>
</evidence>
<organism evidence="6 7">
    <name type="scientific">Massilia niabensis</name>
    <dbReference type="NCBI Taxonomy" id="544910"/>
    <lineage>
        <taxon>Bacteria</taxon>
        <taxon>Pseudomonadati</taxon>
        <taxon>Pseudomonadota</taxon>
        <taxon>Betaproteobacteria</taxon>
        <taxon>Burkholderiales</taxon>
        <taxon>Oxalobacteraceae</taxon>
        <taxon>Telluria group</taxon>
        <taxon>Massilia</taxon>
    </lineage>
</organism>
<dbReference type="EMBL" id="JBHSMU010000004">
    <property type="protein sequence ID" value="MFC5458806.1"/>
    <property type="molecule type" value="Genomic_DNA"/>
</dbReference>
<dbReference type="InterPro" id="IPR011009">
    <property type="entry name" value="Kinase-like_dom_sf"/>
</dbReference>
<reference evidence="7" key="1">
    <citation type="journal article" date="2019" name="Int. J. Syst. Evol. Microbiol.">
        <title>The Global Catalogue of Microorganisms (GCM) 10K type strain sequencing project: providing services to taxonomists for standard genome sequencing and annotation.</title>
        <authorList>
            <consortium name="The Broad Institute Genomics Platform"/>
            <consortium name="The Broad Institute Genome Sequencing Center for Infectious Disease"/>
            <person name="Wu L."/>
            <person name="Ma J."/>
        </authorList>
    </citation>
    <scope>NUCLEOTIDE SEQUENCE [LARGE SCALE GENOMIC DNA]</scope>
    <source>
        <strain evidence="7">KACC 12649</strain>
    </source>
</reference>
<comment type="caution">
    <text evidence="6">The sequence shown here is derived from an EMBL/GenBank/DDBJ whole genome shotgun (WGS) entry which is preliminary data.</text>
</comment>
<dbReference type="Proteomes" id="UP001596050">
    <property type="component" value="Unassembled WGS sequence"/>
</dbReference>
<dbReference type="Gene3D" id="1.10.510.10">
    <property type="entry name" value="Transferase(Phosphotransferase) domain 1"/>
    <property type="match status" value="1"/>
</dbReference>
<protein>
    <submittedName>
        <fullName evidence="6">Serine/threonine protein kinase</fullName>
    </submittedName>
</protein>
<dbReference type="SMART" id="SM00220">
    <property type="entry name" value="S_TKc"/>
    <property type="match status" value="1"/>
</dbReference>
<keyword evidence="6" id="KW-0723">Serine/threonine-protein kinase</keyword>
<evidence type="ECO:0000313" key="6">
    <source>
        <dbReference type="EMBL" id="MFC5458806.1"/>
    </source>
</evidence>
<dbReference type="Pfam" id="PF00069">
    <property type="entry name" value="Pkinase"/>
    <property type="match status" value="1"/>
</dbReference>
<evidence type="ECO:0000313" key="7">
    <source>
        <dbReference type="Proteomes" id="UP001596050"/>
    </source>
</evidence>
<evidence type="ECO:0000256" key="3">
    <source>
        <dbReference type="ARBA" id="ARBA00022777"/>
    </source>
</evidence>
<dbReference type="RefSeq" id="WP_379780020.1">
    <property type="nucleotide sequence ID" value="NZ_JBHSMU010000004.1"/>
</dbReference>
<accession>A0ABW0L2G1</accession>
<feature type="domain" description="Protein kinase" evidence="5">
    <location>
        <begin position="15"/>
        <end position="328"/>
    </location>
</feature>
<dbReference type="PANTHER" id="PTHR43289:SF6">
    <property type="entry name" value="SERINE_THREONINE-PROTEIN KINASE NEKL-3"/>
    <property type="match status" value="1"/>
</dbReference>
<keyword evidence="3 6" id="KW-0418">Kinase</keyword>
<dbReference type="GO" id="GO:0004674">
    <property type="term" value="F:protein serine/threonine kinase activity"/>
    <property type="evidence" value="ECO:0007669"/>
    <property type="project" value="UniProtKB-KW"/>
</dbReference>
<dbReference type="PANTHER" id="PTHR43289">
    <property type="entry name" value="MITOGEN-ACTIVATED PROTEIN KINASE KINASE KINASE 20-RELATED"/>
    <property type="match status" value="1"/>
</dbReference>